<dbReference type="RefSeq" id="WP_285452074.1">
    <property type="nucleotide sequence ID" value="NZ_CP127173.1"/>
</dbReference>
<protein>
    <submittedName>
        <fullName evidence="2">Uncharacterized protein</fullName>
    </submittedName>
</protein>
<name>A0ABY8XHX7_9PSEU</name>
<keyword evidence="1" id="KW-0812">Transmembrane</keyword>
<evidence type="ECO:0000256" key="1">
    <source>
        <dbReference type="SAM" id="Phobius"/>
    </source>
</evidence>
<keyword evidence="3" id="KW-1185">Reference proteome</keyword>
<gene>
    <name evidence="2" type="ORF">QP939_41375</name>
</gene>
<keyword evidence="1" id="KW-1133">Transmembrane helix</keyword>
<evidence type="ECO:0000313" key="3">
    <source>
        <dbReference type="Proteomes" id="UP001227101"/>
    </source>
</evidence>
<reference evidence="2 3" key="1">
    <citation type="submission" date="2023-06" db="EMBL/GenBank/DDBJ databases">
        <authorList>
            <person name="Oyuntsetseg B."/>
            <person name="Kim S.B."/>
        </authorList>
    </citation>
    <scope>NUCLEOTIDE SEQUENCE [LARGE SCALE GENOMIC DNA]</scope>
    <source>
        <strain evidence="2 3">2-2</strain>
    </source>
</reference>
<sequence length="55" mass="6024">MTTVDTAARVVMMHQGGWDEIALFTGPVAIIALLIFLARRQVPPEDEEDDDAPVT</sequence>
<proteinExistence type="predicted"/>
<evidence type="ECO:0000313" key="2">
    <source>
        <dbReference type="EMBL" id="WIV55219.1"/>
    </source>
</evidence>
<accession>A0ABY8XHX7</accession>
<feature type="transmembrane region" description="Helical" evidence="1">
    <location>
        <begin position="21"/>
        <end position="38"/>
    </location>
</feature>
<dbReference type="Proteomes" id="UP001227101">
    <property type="component" value="Chromosome"/>
</dbReference>
<dbReference type="EMBL" id="CP127173">
    <property type="protein sequence ID" value="WIV55219.1"/>
    <property type="molecule type" value="Genomic_DNA"/>
</dbReference>
<organism evidence="2 3">
    <name type="scientific">Amycolatopsis nalaikhensis</name>
    <dbReference type="NCBI Taxonomy" id="715472"/>
    <lineage>
        <taxon>Bacteria</taxon>
        <taxon>Bacillati</taxon>
        <taxon>Actinomycetota</taxon>
        <taxon>Actinomycetes</taxon>
        <taxon>Pseudonocardiales</taxon>
        <taxon>Pseudonocardiaceae</taxon>
        <taxon>Amycolatopsis</taxon>
    </lineage>
</organism>
<keyword evidence="1" id="KW-0472">Membrane</keyword>